<organism evidence="1 2">
    <name type="scientific">Raoultella planticola</name>
    <name type="common">Klebsiella planticola</name>
    <dbReference type="NCBI Taxonomy" id="575"/>
    <lineage>
        <taxon>Bacteria</taxon>
        <taxon>Pseudomonadati</taxon>
        <taxon>Pseudomonadota</taxon>
        <taxon>Gammaproteobacteria</taxon>
        <taxon>Enterobacterales</taxon>
        <taxon>Enterobacteriaceae</taxon>
        <taxon>Klebsiella/Raoultella group</taxon>
        <taxon>Raoultella</taxon>
    </lineage>
</organism>
<dbReference type="Proteomes" id="UP000345637">
    <property type="component" value="Unassembled WGS sequence"/>
</dbReference>
<dbReference type="AlphaFoldDB" id="A0A485CXP9"/>
<proteinExistence type="predicted"/>
<evidence type="ECO:0000313" key="2">
    <source>
        <dbReference type="Proteomes" id="UP000345637"/>
    </source>
</evidence>
<reference evidence="1 2" key="1">
    <citation type="submission" date="2019-03" db="EMBL/GenBank/DDBJ databases">
        <authorList>
            <consortium name="Pathogen Informatics"/>
        </authorList>
    </citation>
    <scope>NUCLEOTIDE SEQUENCE [LARGE SCALE GENOMIC DNA]</scope>
    <source>
        <strain evidence="1 2">NCTC12998</strain>
    </source>
</reference>
<gene>
    <name evidence="1" type="ORF">NCTC12998_06706</name>
</gene>
<name>A0A485CXP9_RAOPL</name>
<dbReference type="EMBL" id="CAADJE010000037">
    <property type="protein sequence ID" value="VFS89586.1"/>
    <property type="molecule type" value="Genomic_DNA"/>
</dbReference>
<evidence type="ECO:0000313" key="1">
    <source>
        <dbReference type="EMBL" id="VFS89586.1"/>
    </source>
</evidence>
<protein>
    <recommendedName>
        <fullName evidence="3">MBL fold metallo-hydrolase</fullName>
    </recommendedName>
</protein>
<accession>A0A485CXP9</accession>
<sequence length="78" mass="8311">MNHRSFSTRRIGDFLVTALSDGTMSASLDLLSGIETAEATVIQRNARVAEPGNIHINGYLIQGRGRTILVDAGAGRAE</sequence>
<dbReference type="SUPFAM" id="SSF56281">
    <property type="entry name" value="Metallo-hydrolase/oxidoreductase"/>
    <property type="match status" value="1"/>
</dbReference>
<dbReference type="InterPro" id="IPR036866">
    <property type="entry name" value="RibonucZ/Hydroxyglut_hydro"/>
</dbReference>
<dbReference type="Gene3D" id="3.60.15.10">
    <property type="entry name" value="Ribonuclease Z/Hydroxyacylglutathione hydrolase-like"/>
    <property type="match status" value="1"/>
</dbReference>
<evidence type="ECO:0008006" key="3">
    <source>
        <dbReference type="Google" id="ProtNLM"/>
    </source>
</evidence>